<name>A0A5K3EHA6_MESCO</name>
<accession>A0A5K3EHA6</accession>
<dbReference type="WBParaSite" id="MCU_000179-RA">
    <property type="protein sequence ID" value="MCU_000179-RA"/>
    <property type="gene ID" value="MCU_000179"/>
</dbReference>
<protein>
    <submittedName>
        <fullName evidence="2">SCP domain-containing protein</fullName>
    </submittedName>
</protein>
<proteinExistence type="predicted"/>
<organism evidence="2">
    <name type="scientific">Mesocestoides corti</name>
    <name type="common">Flatworm</name>
    <dbReference type="NCBI Taxonomy" id="53468"/>
    <lineage>
        <taxon>Eukaryota</taxon>
        <taxon>Metazoa</taxon>
        <taxon>Spiralia</taxon>
        <taxon>Lophotrochozoa</taxon>
        <taxon>Platyhelminthes</taxon>
        <taxon>Cestoda</taxon>
        <taxon>Eucestoda</taxon>
        <taxon>Cyclophyllidea</taxon>
        <taxon>Mesocestoididae</taxon>
        <taxon>Mesocestoides</taxon>
    </lineage>
</organism>
<dbReference type="AlphaFoldDB" id="A0A5K3EHA6"/>
<evidence type="ECO:0000256" key="1">
    <source>
        <dbReference type="SAM" id="SignalP"/>
    </source>
</evidence>
<feature type="signal peptide" evidence="1">
    <location>
        <begin position="1"/>
        <end position="16"/>
    </location>
</feature>
<feature type="chain" id="PRO_5024399495" evidence="1">
    <location>
        <begin position="17"/>
        <end position="51"/>
    </location>
</feature>
<sequence length="51" mass="5807">MLRLCTPIVLAWSVVGQAPTDEERMTFLEFHRNLREEVQPTASNMMLTVSG</sequence>
<evidence type="ECO:0000313" key="2">
    <source>
        <dbReference type="WBParaSite" id="MCU_000179-RA"/>
    </source>
</evidence>
<keyword evidence="1" id="KW-0732">Signal</keyword>
<reference evidence="2" key="1">
    <citation type="submission" date="2019-11" db="UniProtKB">
        <authorList>
            <consortium name="WormBaseParasite"/>
        </authorList>
    </citation>
    <scope>IDENTIFICATION</scope>
</reference>